<dbReference type="Gene3D" id="3.30.1330.230">
    <property type="match status" value="1"/>
</dbReference>
<evidence type="ECO:0000259" key="1">
    <source>
        <dbReference type="PROSITE" id="PS51664"/>
    </source>
</evidence>
<dbReference type="Pfam" id="PF02624">
    <property type="entry name" value="YcaO"/>
    <property type="match status" value="1"/>
</dbReference>
<accession>A0A5A9W158</accession>
<dbReference type="OrthoDB" id="9761274at2"/>
<sequence length="580" mass="65343">MTQLLGKDAPLEESLVRMNQSLKALGFDLEEVSCLNPVPHVWSVHLQDRNCSLLFSHGKGSSRDAALASALGEFIERLATNYFFSDYFLGTKIAQSEFVHYPQERWFPLTANHWPEGLLDEATRNHYDLHNEMTLDQLVDLNSGYAERGICALPFVQQRSGATVWFPVNILGNLYVSNGMASGNSLWEARVQALSEIFERHIKNTILSSGISLPLIPESEIAKHPRVKAALRALRAKGFVLEVRDASLGGKFPLVNVILFNPEDGGCYAAFGAHPKFAVALERALTELLQGRELDQLHHFPMPTLDIEEVADPHNLETHFIDSSGLVAWDLMSSKTDYPFTRWNIEGDTQAEFSELCHRIHRVDMDIYIADYEHLGIYTCRIVVPGMSEIYPVDELIWRNNNAAATLRPAILALPDLETDALADLLEALDEGSFDEQQRVVELLGLVPNPESVWASLRVGELKLRLALALNDLELALELSDWVLGFAQLPQDLAAQYRCLHQLLSIQLDGSRDLEDFLPVFTRIYGEARIQRVRGWIAGVALFDDLGSHDESLATFNRHQQLLKVYERLQQVKSSHFQRP</sequence>
<dbReference type="InterPro" id="IPR003776">
    <property type="entry name" value="YcaO-like_dom"/>
</dbReference>
<dbReference type="AlphaFoldDB" id="A0A5A9W158"/>
<dbReference type="PROSITE" id="PS51664">
    <property type="entry name" value="YCAO"/>
    <property type="match status" value="1"/>
</dbReference>
<dbReference type="NCBIfam" id="TIGR00702">
    <property type="entry name" value="YcaO-type kinase domain"/>
    <property type="match status" value="1"/>
</dbReference>
<evidence type="ECO:0000313" key="2">
    <source>
        <dbReference type="EMBL" id="KAA0873949.1"/>
    </source>
</evidence>
<keyword evidence="2" id="KW-0689">Ribosomal protein</keyword>
<dbReference type="PANTHER" id="PTHR37809:SF1">
    <property type="entry name" value="RIBOSOMAL PROTEIN S12 METHYLTHIOTRANSFERASE ACCESSORY FACTOR YCAO"/>
    <property type="match status" value="1"/>
</dbReference>
<comment type="caution">
    <text evidence="2">The sequence shown here is derived from an EMBL/GenBank/DDBJ whole genome shotgun (WGS) entry which is preliminary data.</text>
</comment>
<evidence type="ECO:0000313" key="3">
    <source>
        <dbReference type="Proteomes" id="UP000325302"/>
    </source>
</evidence>
<keyword evidence="2" id="KW-0808">Transferase</keyword>
<protein>
    <submittedName>
        <fullName evidence="2">30s ribosomal protein S12 methylthiotransferase accessory protein YcaO</fullName>
    </submittedName>
</protein>
<proteinExistence type="predicted"/>
<reference evidence="2 3" key="1">
    <citation type="submission" date="2019-03" db="EMBL/GenBank/DDBJ databases">
        <title>Nitrincola sp. nov. isolated from an Indian soda lake.</title>
        <authorList>
            <person name="Joshi A."/>
            <person name="Thite S.V."/>
            <person name="Joseph N."/>
            <person name="Dhotre D."/>
            <person name="Moorthy M."/>
            <person name="Shouche Y.S."/>
        </authorList>
    </citation>
    <scope>NUCLEOTIDE SEQUENCE [LARGE SCALE GENOMIC DNA]</scope>
    <source>
        <strain evidence="2 3">MEB193</strain>
    </source>
</reference>
<feature type="domain" description="YcaO" evidence="1">
    <location>
        <begin position="58"/>
        <end position="426"/>
    </location>
</feature>
<gene>
    <name evidence="2" type="ORF">E1H14_11405</name>
</gene>
<dbReference type="GO" id="GO:0016740">
    <property type="term" value="F:transferase activity"/>
    <property type="evidence" value="ECO:0007669"/>
    <property type="project" value="UniProtKB-KW"/>
</dbReference>
<dbReference type="InterPro" id="IPR041080">
    <property type="entry name" value="YcaO_C"/>
</dbReference>
<dbReference type="EMBL" id="SMRS01000008">
    <property type="protein sequence ID" value="KAA0873949.1"/>
    <property type="molecule type" value="Genomic_DNA"/>
</dbReference>
<organism evidence="2 3">
    <name type="scientific">Nitrincola tapanii</name>
    <dbReference type="NCBI Taxonomy" id="1708751"/>
    <lineage>
        <taxon>Bacteria</taxon>
        <taxon>Pseudomonadati</taxon>
        <taxon>Pseudomonadota</taxon>
        <taxon>Gammaproteobacteria</taxon>
        <taxon>Oceanospirillales</taxon>
        <taxon>Oceanospirillaceae</taxon>
        <taxon>Nitrincola</taxon>
    </lineage>
</organism>
<dbReference type="GO" id="GO:0005840">
    <property type="term" value="C:ribosome"/>
    <property type="evidence" value="ECO:0007669"/>
    <property type="project" value="UniProtKB-KW"/>
</dbReference>
<dbReference type="PANTHER" id="PTHR37809">
    <property type="entry name" value="RIBOSOMAL PROTEIN S12 METHYLTHIOTRANSFERASE ACCESSORY FACTOR YCAO"/>
    <property type="match status" value="1"/>
</dbReference>
<name>A0A5A9W158_9GAMM</name>
<dbReference type="Pfam" id="PF18381">
    <property type="entry name" value="YcaO_C"/>
    <property type="match status" value="1"/>
</dbReference>
<dbReference type="NCBIfam" id="NF040716">
    <property type="entry name" value="YcaO_for_S12"/>
    <property type="match status" value="1"/>
</dbReference>
<dbReference type="RefSeq" id="WP_149391601.1">
    <property type="nucleotide sequence ID" value="NZ_SMRS01000008.1"/>
</dbReference>
<keyword evidence="2" id="KW-0687">Ribonucleoprotein</keyword>
<keyword evidence="3" id="KW-1185">Reference proteome</keyword>
<dbReference type="Proteomes" id="UP000325302">
    <property type="component" value="Unassembled WGS sequence"/>
</dbReference>